<dbReference type="InterPro" id="IPR001609">
    <property type="entry name" value="Myosin_head_motor_dom-like"/>
</dbReference>
<evidence type="ECO:0000256" key="12">
    <source>
        <dbReference type="ARBA" id="ARBA00022833"/>
    </source>
</evidence>
<evidence type="ECO:0000256" key="20">
    <source>
        <dbReference type="ARBA" id="ARBA00023273"/>
    </source>
</evidence>
<keyword evidence="23" id="KW-0009">Actin-binding</keyword>
<evidence type="ECO:0000256" key="11">
    <source>
        <dbReference type="ARBA" id="ARBA00022771"/>
    </source>
</evidence>
<feature type="region of interest" description="Disordered" evidence="24">
    <location>
        <begin position="1317"/>
        <end position="1489"/>
    </location>
</feature>
<dbReference type="InterPro" id="IPR046987">
    <property type="entry name" value="Myo9"/>
</dbReference>
<feature type="compositionally biased region" description="Basic and acidic residues" evidence="24">
    <location>
        <begin position="1199"/>
        <end position="1209"/>
    </location>
</feature>
<dbReference type="GO" id="GO:0005524">
    <property type="term" value="F:ATP binding"/>
    <property type="evidence" value="ECO:0007669"/>
    <property type="project" value="UniProtKB-KW"/>
</dbReference>
<dbReference type="Gene3D" id="3.30.420.10">
    <property type="entry name" value="Ribonuclease H-like superfamily/Ribonuclease H"/>
    <property type="match status" value="1"/>
</dbReference>
<dbReference type="SMART" id="SM00109">
    <property type="entry name" value="C1"/>
    <property type="match status" value="1"/>
</dbReference>
<dbReference type="SUPFAM" id="SSF52540">
    <property type="entry name" value="P-loop containing nucleoside triphosphate hydrolases"/>
    <property type="match status" value="1"/>
</dbReference>
<dbReference type="SUPFAM" id="SSF53098">
    <property type="entry name" value="Ribonuclease H-like"/>
    <property type="match status" value="1"/>
</dbReference>
<dbReference type="InterPro" id="IPR027417">
    <property type="entry name" value="P-loop_NTPase"/>
</dbReference>
<sequence length="2259" mass="260360">MLWPRMALENRLGGEDYRFLLREKDLDGSIRYGNLQMWLRVTEERRRMVERGLLPQPPAGQYVADLCALPDLNERTLLENLRGRFRQEKIYTERSGKTQSTNFLIHHLTALSQKGFASGVEQIILGAGPVLEAFGNAKTAHNNNSSRFGKFIQVNYQESGTVRGAYVEKYLLEKSRLVYQEHNERNYHVFYYLLAGASEEERKAFHLLKPEEYHYLNQMSMSAALNRLSAFQITKKVHRQHWGNYCETELDCFMVEGEDLKHDFERLQLAMEMVGFLPTTRKQIFSLLSAILLLGNIRYKKKTYRDDSIDICNPEVLPIVSELLEVKEEMLFEALTTRKTVAVGERLIVPYKLAEAGTVRDSMAKSLYGALFDWIVFRTNHALLYNKDLEDSDKILSIGVLDIFGFEDYENNSFEQFCINFANETLQHYFNQHVFKLEQEEYRSEGISWHMIDYIDNTTCINLISKKPTALLHLLDEECNFPQASNQTLLDKFKRQHEGSGYIEFPAVMEPAFIIRHYAGKVKYSVKDFREKNTDHMRPDIVALLKSSRNAFICGLMGIDPVATFRWAVIRAYFRALVAFREAGKRHKEKKTTTSSDGPVQNQKSVDTFSFLHHPVHQRSLEILQRCKDDKYNSCISRRNPRTPLSDLQGTNTLGDKISSECVSPFCCLRRCERVSSFSSHEEEGIFVNSMNNKLLERAQGILMRNKNYKAKPSLPKHLLDVKSLKYLSCLTLHDRITKSLLHLHKKKKPPSISAQFNVSLNKLMETLGQSEPYFVKCIRSNAEKLPLRFNDALVLRQLRYTGMLETVRIQRSGYSIKYSFQDFAHHFRVLLPAGFHAAQTGIRQFLQSVDLEPNGHQVGRSTVFLQERLRQRLQEQLHQEVLRRIVCLQRSFRTQQERRRFCRQRQAARLIQRWWRDCLSRGDVGDAELQQGAALRLQTAWRGFRERRLFLRQRRAALIIQKSWRTVLRTQHRAACLIQAVWRSYAQRRSFLQQRCAAVTLQAACRGQRDRRRCRILREQRCGEKIVNENTVSKSLHTHQNPTEILDAQEEKRETQSTESPKTIDDSTLKSRSKRESRRQRELQQATFSLELLKVRSGSMDDTLPAQIPLSKHLPSDSQESFELISFPDEEPAASESEPMEERSFKPHFYIADEDGSPVKQVREKKESVVVIISMQKENPVDQSSLEALQKLEMMDAEEIRTETDERLNGLSSSDHPEDRTTPSPEPQSDRGPIASSSKPLQLDSREPVHEATSEPKKEVQKKFVTQSISISMKEKAFPPKRSRLTFSKSDKDLVNQERSLAIQREAGFRSLKNREVSGAARKKKARMAGTRSDFLSRACSTELDSDDDEDDVYEYRPILSRTLPLPESPSSPDSDPACHSDSQTSSQKEQKRIQKTMSSGDLGKMDSLRKSISQTDGRVRGKMRFWSKSKHGDKKMSTRGRSADSELTDRRSDSPPGSPEQAGLSERGRDSKENREPMMGMMSMKRRRSVKISSVSLESSAWQNDALHILTNTADYRSMNDFLMKKISDLEAEDSQKDTPVDVVFKKALKEFRLNIFNSYSTALAMDDGRSIRYKDLYALFEHILEKNMRLEQRDWSESPVKVWVNTFKVFLDEFMTEYKPMDGTISKAPKPERKKRRKKESDTVEEHMGHIFKSTQYSIPTYCEFCSSLIWMMDKACVCKLCRYACHRKCCLRMTTTCSKKFDPELSSRQFGVELSRLTSDERAVPLVVEKLINYIEMHGLYTEGIYRKSGSTNKIKELKQGLDTDANSVNLDDYNIHVIASVLKQWLRDLPNPLMTFELYEEFLRAMGLQDKREVVQGVYSIIDQLSRTHLSTLERLIFHLVRISFQEETNRMSANALAIVFAPCILRCPDTTDPLQSVRDISKTTACVELIICEQMRKYKARLKDINTLEFAESKAKSRLTHIRRSMKPVLIAVRFIGITRTATPPNAVRKGKARLRKSGRHTPSPPLSPRTAEREEPGEEGAESGLSEQQQAAMQQEEKVLTEQIENLQKEKEELTYEMLALEPRASDDEMLESEASIGTADSSENLMESEGAASDQWGNAMIRDDEETPVFFDLETTGLDTSVCDIVQLSAISGDRTFNKYLLPRCTMTDGASRVTGLTVDGPNLLFKRRPVQTVPHSQALRDFITFLKTLNRPFLVGHNSKRFDWPILTRVLDQFDLLEEFEGVVSGCVDTLGLSREMFRLPRYSQQFLVLHFLQESYGAHDATEDVRTLQKLYRVWKPSEELVRKHKIIL</sequence>
<evidence type="ECO:0000256" key="14">
    <source>
        <dbReference type="ARBA" id="ARBA00022989"/>
    </source>
</evidence>
<dbReference type="SMART" id="SM00242">
    <property type="entry name" value="MYSc"/>
    <property type="match status" value="1"/>
</dbReference>
<dbReference type="GO" id="GO:0005096">
    <property type="term" value="F:GTPase activator activity"/>
    <property type="evidence" value="ECO:0007669"/>
    <property type="project" value="UniProtKB-KW"/>
</dbReference>
<dbReference type="InterPro" id="IPR008936">
    <property type="entry name" value="Rho_GTPase_activation_prot"/>
</dbReference>
<keyword evidence="13" id="KW-0067">ATP-binding</keyword>
<feature type="region of interest" description="Disordered" evidence="24">
    <location>
        <begin position="1050"/>
        <end position="1084"/>
    </location>
</feature>
<dbReference type="CDD" id="cd23767">
    <property type="entry name" value="IQCD"/>
    <property type="match status" value="1"/>
</dbReference>
<dbReference type="GO" id="GO:0044295">
    <property type="term" value="C:axonal growth cone"/>
    <property type="evidence" value="ECO:0007669"/>
    <property type="project" value="TreeGrafter"/>
</dbReference>
<feature type="region of interest" description="Disordered" evidence="24">
    <location>
        <begin position="1950"/>
        <end position="2004"/>
    </location>
</feature>
<evidence type="ECO:0000256" key="18">
    <source>
        <dbReference type="ARBA" id="ARBA00023136"/>
    </source>
</evidence>
<feature type="compositionally biased region" description="Basic residues" evidence="24">
    <location>
        <begin position="1422"/>
        <end position="1435"/>
    </location>
</feature>
<evidence type="ECO:0000256" key="13">
    <source>
        <dbReference type="ARBA" id="ARBA00022840"/>
    </source>
</evidence>
<dbReference type="InterPro" id="IPR036961">
    <property type="entry name" value="Kinesin_motor_dom_sf"/>
</dbReference>
<dbReference type="Pfam" id="PF00929">
    <property type="entry name" value="RNase_T"/>
    <property type="match status" value="1"/>
</dbReference>
<dbReference type="CDD" id="cd20883">
    <property type="entry name" value="C1_Myosin-IXa"/>
    <property type="match status" value="1"/>
</dbReference>
<evidence type="ECO:0000259" key="25">
    <source>
        <dbReference type="PROSITE" id="PS50081"/>
    </source>
</evidence>
<dbReference type="Gene3D" id="6.20.240.20">
    <property type="match status" value="1"/>
</dbReference>
<dbReference type="GO" id="GO:0048731">
    <property type="term" value="P:system development"/>
    <property type="evidence" value="ECO:0007669"/>
    <property type="project" value="UniProtKB-ARBA"/>
</dbReference>
<keyword evidence="20" id="KW-0966">Cell projection</keyword>
<evidence type="ECO:0000256" key="9">
    <source>
        <dbReference type="ARBA" id="ARBA00022737"/>
    </source>
</evidence>
<evidence type="ECO:0000256" key="21">
    <source>
        <dbReference type="ARBA" id="ARBA00034103"/>
    </source>
</evidence>
<dbReference type="FunFam" id="1.10.10.820:FF:000003">
    <property type="entry name" value="unconventional myosin-IXa isoform X1"/>
    <property type="match status" value="1"/>
</dbReference>
<feature type="compositionally biased region" description="Basic and acidic residues" evidence="24">
    <location>
        <begin position="1050"/>
        <end position="1070"/>
    </location>
</feature>
<evidence type="ECO:0000256" key="8">
    <source>
        <dbReference type="ARBA" id="ARBA00022723"/>
    </source>
</evidence>
<dbReference type="FunFam" id="3.30.60.20:FF:000020">
    <property type="entry name" value="Putative unconventional myosin-IXa"/>
    <property type="match status" value="1"/>
</dbReference>
<evidence type="ECO:0000256" key="4">
    <source>
        <dbReference type="ARBA" id="ARBA00008314"/>
    </source>
</evidence>
<dbReference type="SMART" id="SM00015">
    <property type="entry name" value="IQ"/>
    <property type="match status" value="5"/>
</dbReference>
<dbReference type="EMBL" id="JAUYZG010000025">
    <property type="protein sequence ID" value="KAK2867677.1"/>
    <property type="molecule type" value="Genomic_DNA"/>
</dbReference>
<dbReference type="InterPro" id="IPR002219">
    <property type="entry name" value="PKC_DAG/PE"/>
</dbReference>
<evidence type="ECO:0000256" key="15">
    <source>
        <dbReference type="ARBA" id="ARBA00023018"/>
    </source>
</evidence>
<keyword evidence="16" id="KW-0175">Coiled coil</keyword>
<feature type="region of interest" description="Disordered" evidence="24">
    <location>
        <begin position="1626"/>
        <end position="1647"/>
    </location>
</feature>
<evidence type="ECO:0000256" key="6">
    <source>
        <dbReference type="ARBA" id="ARBA00022490"/>
    </source>
</evidence>
<keyword evidence="8" id="KW-0479">Metal-binding</keyword>
<comment type="caution">
    <text evidence="29">The sequence shown here is derived from an EMBL/GenBank/DDBJ whole genome shotgun (WGS) entry which is preliminary data.</text>
</comment>
<keyword evidence="12" id="KW-0862">Zinc</keyword>
<dbReference type="CDD" id="cd06127">
    <property type="entry name" value="DEDDh"/>
    <property type="match status" value="1"/>
</dbReference>
<evidence type="ECO:0000256" key="1">
    <source>
        <dbReference type="ARBA" id="ARBA00004167"/>
    </source>
</evidence>
<dbReference type="SMART" id="SM00479">
    <property type="entry name" value="EXOIII"/>
    <property type="match status" value="1"/>
</dbReference>
<feature type="compositionally biased region" description="Low complexity" evidence="24">
    <location>
        <begin position="1361"/>
        <end position="1384"/>
    </location>
</feature>
<feature type="region of interest" description="Disordered" evidence="24">
    <location>
        <begin position="2030"/>
        <end position="2055"/>
    </location>
</feature>
<feature type="region of interest" description="Actin-binding" evidence="23">
    <location>
        <begin position="761"/>
        <end position="783"/>
    </location>
</feature>
<dbReference type="Pfam" id="PF00612">
    <property type="entry name" value="IQ"/>
    <property type="match status" value="3"/>
</dbReference>
<feature type="compositionally biased region" description="Basic and acidic residues" evidence="24">
    <location>
        <begin position="1443"/>
        <end position="1455"/>
    </location>
</feature>
<dbReference type="PRINTS" id="PR00193">
    <property type="entry name" value="MYOSINHEAVY"/>
</dbReference>
<protein>
    <recommendedName>
        <fullName evidence="31">Unconventional myosin-IXa-like</fullName>
    </recommendedName>
</protein>
<feature type="region of interest" description="Disordered" evidence="24">
    <location>
        <begin position="1177"/>
        <end position="1264"/>
    </location>
</feature>
<keyword evidence="17 23" id="KW-0518">Myosin</keyword>
<keyword evidence="5" id="KW-0343">GTPase activation</keyword>
<dbReference type="GO" id="GO:0051015">
    <property type="term" value="F:actin filament binding"/>
    <property type="evidence" value="ECO:0007669"/>
    <property type="project" value="TreeGrafter"/>
</dbReference>
<evidence type="ECO:0000256" key="10">
    <source>
        <dbReference type="ARBA" id="ARBA00022741"/>
    </source>
</evidence>
<dbReference type="InterPro" id="IPR046349">
    <property type="entry name" value="C1-like_sf"/>
</dbReference>
<dbReference type="PROSITE" id="PS50200">
    <property type="entry name" value="RA"/>
    <property type="match status" value="1"/>
</dbReference>
<dbReference type="PROSITE" id="PS50096">
    <property type="entry name" value="IQ"/>
    <property type="match status" value="3"/>
</dbReference>
<dbReference type="PANTHER" id="PTHR46184">
    <property type="entry name" value="UNCONVENTIONAL MYOSIN-IXB-LIKE PROTEIN"/>
    <property type="match status" value="1"/>
</dbReference>
<dbReference type="GO" id="GO:0005737">
    <property type="term" value="C:cytoplasm"/>
    <property type="evidence" value="ECO:0007669"/>
    <property type="project" value="UniProtKB-SubCell"/>
</dbReference>
<dbReference type="Pfam" id="PF00620">
    <property type="entry name" value="RhoGAP"/>
    <property type="match status" value="1"/>
</dbReference>
<dbReference type="CDD" id="cd04406">
    <property type="entry name" value="RhoGAP_myosin_IXA"/>
    <property type="match status" value="1"/>
</dbReference>
<dbReference type="SUPFAM" id="SSF57889">
    <property type="entry name" value="Cysteine-rich domain"/>
    <property type="match status" value="1"/>
</dbReference>
<evidence type="ECO:0000256" key="3">
    <source>
        <dbReference type="ARBA" id="ARBA00004624"/>
    </source>
</evidence>
<evidence type="ECO:0000259" key="27">
    <source>
        <dbReference type="PROSITE" id="PS50238"/>
    </source>
</evidence>
<evidence type="ECO:0000256" key="22">
    <source>
        <dbReference type="ARBA" id="ARBA00045589"/>
    </source>
</evidence>
<dbReference type="Gene3D" id="1.10.555.10">
    <property type="entry name" value="Rho GTPase activation protein"/>
    <property type="match status" value="1"/>
</dbReference>
<evidence type="ECO:0000313" key="29">
    <source>
        <dbReference type="EMBL" id="KAK2867677.1"/>
    </source>
</evidence>
<keyword evidence="19" id="KW-0505">Motor protein</keyword>
<dbReference type="Gene3D" id="3.40.850.10">
    <property type="entry name" value="Kinesin motor domain"/>
    <property type="match status" value="2"/>
</dbReference>
<comment type="similarity">
    <text evidence="4 23">Belongs to the TRAFAC class myosin-kinesin ATPase superfamily. Myosin family.</text>
</comment>
<dbReference type="PROSITE" id="PS51456">
    <property type="entry name" value="MYOSIN_MOTOR"/>
    <property type="match status" value="1"/>
</dbReference>
<dbReference type="Proteomes" id="UP001187343">
    <property type="component" value="Unassembled WGS sequence"/>
</dbReference>
<dbReference type="Pfam" id="PF00063">
    <property type="entry name" value="Myosin_head"/>
    <property type="match status" value="2"/>
</dbReference>
<dbReference type="FunFam" id="1.10.555.10:FF:000009">
    <property type="entry name" value="unconventional myosin-IXa isoform X1"/>
    <property type="match status" value="1"/>
</dbReference>
<dbReference type="InterPro" id="IPR013520">
    <property type="entry name" value="Ribonucl_H"/>
</dbReference>
<dbReference type="PROSITE" id="PS50238">
    <property type="entry name" value="RHOGAP"/>
    <property type="match status" value="1"/>
</dbReference>
<evidence type="ECO:0000256" key="19">
    <source>
        <dbReference type="ARBA" id="ARBA00023175"/>
    </source>
</evidence>
<feature type="compositionally biased region" description="Basic and acidic residues" evidence="24">
    <location>
        <begin position="1468"/>
        <end position="1478"/>
    </location>
</feature>
<dbReference type="GO" id="GO:0045202">
    <property type="term" value="C:synapse"/>
    <property type="evidence" value="ECO:0007669"/>
    <property type="project" value="UniProtKB-SubCell"/>
</dbReference>
<dbReference type="Gene3D" id="1.10.10.820">
    <property type="match status" value="1"/>
</dbReference>
<evidence type="ECO:0000256" key="7">
    <source>
        <dbReference type="ARBA" id="ARBA00022692"/>
    </source>
</evidence>
<dbReference type="FunFam" id="3.30.420.10:FF:000247">
    <property type="entry name" value="Si:ch1073-296i8.2"/>
    <property type="match status" value="1"/>
</dbReference>
<feature type="compositionally biased region" description="Basic and acidic residues" evidence="24">
    <location>
        <begin position="1245"/>
        <end position="1263"/>
    </location>
</feature>
<dbReference type="GO" id="GO:0008270">
    <property type="term" value="F:zinc ion binding"/>
    <property type="evidence" value="ECO:0007669"/>
    <property type="project" value="UniProtKB-KW"/>
</dbReference>
<dbReference type="SMART" id="SM00324">
    <property type="entry name" value="RhoGAP"/>
    <property type="match status" value="1"/>
</dbReference>
<keyword evidence="11" id="KW-0863">Zinc-finger</keyword>
<evidence type="ECO:0000313" key="30">
    <source>
        <dbReference type="Proteomes" id="UP001187343"/>
    </source>
</evidence>
<keyword evidence="6" id="KW-0963">Cytoplasm</keyword>
<keyword evidence="7" id="KW-0812">Transmembrane</keyword>
<dbReference type="FunFam" id="3.40.850.10:FF:000008">
    <property type="entry name" value="Putative unconventional myosin-IXa"/>
    <property type="match status" value="1"/>
</dbReference>
<evidence type="ECO:0000259" key="28">
    <source>
        <dbReference type="PROSITE" id="PS51456"/>
    </source>
</evidence>
<keyword evidence="18" id="KW-0472">Membrane</keyword>
<evidence type="ECO:0000256" key="17">
    <source>
        <dbReference type="ARBA" id="ARBA00023123"/>
    </source>
</evidence>
<dbReference type="InterPro" id="IPR036397">
    <property type="entry name" value="RNaseH_sf"/>
</dbReference>
<accession>A0AA88NV77</accession>
<evidence type="ECO:0000256" key="24">
    <source>
        <dbReference type="SAM" id="MobiDB-lite"/>
    </source>
</evidence>
<dbReference type="Gene3D" id="3.30.60.20">
    <property type="match status" value="1"/>
</dbReference>
<evidence type="ECO:0000256" key="23">
    <source>
        <dbReference type="PROSITE-ProRule" id="PRU00782"/>
    </source>
</evidence>
<dbReference type="PANTHER" id="PTHR46184:SF3">
    <property type="entry name" value="UNCONVENTIONAL MYOSIN-IXA"/>
    <property type="match status" value="1"/>
</dbReference>
<proteinExistence type="inferred from homology"/>
<feature type="domain" description="Ras-associating" evidence="26">
    <location>
        <begin position="1"/>
        <end position="26"/>
    </location>
</feature>
<dbReference type="InterPro" id="IPR012337">
    <property type="entry name" value="RNaseH-like_sf"/>
</dbReference>
<evidence type="ECO:0000256" key="5">
    <source>
        <dbReference type="ARBA" id="ARBA00022468"/>
    </source>
</evidence>
<dbReference type="FunFam" id="1.20.58.530:FF:000005">
    <property type="entry name" value="unconventional myosin-IXa isoform X1"/>
    <property type="match status" value="1"/>
</dbReference>
<keyword evidence="9" id="KW-0677">Repeat</keyword>
<evidence type="ECO:0000256" key="16">
    <source>
        <dbReference type="ARBA" id="ARBA00023054"/>
    </source>
</evidence>
<dbReference type="InterPro" id="IPR000198">
    <property type="entry name" value="RhoGAP_dom"/>
</dbReference>
<feature type="domain" description="Rho-GAP" evidence="27">
    <location>
        <begin position="1716"/>
        <end position="1904"/>
    </location>
</feature>
<dbReference type="FunFam" id="1.20.120.720:FF:000003">
    <property type="entry name" value="Putative unconventional myosin-IXa"/>
    <property type="match status" value="1"/>
</dbReference>
<keyword evidence="15" id="KW-0770">Synapse</keyword>
<dbReference type="Gene3D" id="1.20.120.720">
    <property type="entry name" value="Myosin VI head, motor domain, U50 subdomain"/>
    <property type="match status" value="1"/>
</dbReference>
<evidence type="ECO:0008006" key="31">
    <source>
        <dbReference type="Google" id="ProtNLM"/>
    </source>
</evidence>
<dbReference type="PROSITE" id="PS00479">
    <property type="entry name" value="ZF_DAG_PE_1"/>
    <property type="match status" value="1"/>
</dbReference>
<dbReference type="GO" id="GO:0005884">
    <property type="term" value="C:actin filament"/>
    <property type="evidence" value="ECO:0007669"/>
    <property type="project" value="TreeGrafter"/>
</dbReference>
<organism evidence="29 30">
    <name type="scientific">Cirrhinus molitorella</name>
    <name type="common">mud carp</name>
    <dbReference type="NCBI Taxonomy" id="172907"/>
    <lineage>
        <taxon>Eukaryota</taxon>
        <taxon>Metazoa</taxon>
        <taxon>Chordata</taxon>
        <taxon>Craniata</taxon>
        <taxon>Vertebrata</taxon>
        <taxon>Euteleostomi</taxon>
        <taxon>Actinopterygii</taxon>
        <taxon>Neopterygii</taxon>
        <taxon>Teleostei</taxon>
        <taxon>Ostariophysi</taxon>
        <taxon>Cypriniformes</taxon>
        <taxon>Cyprinidae</taxon>
        <taxon>Labeoninae</taxon>
        <taxon>Labeonini</taxon>
        <taxon>Cirrhinus</taxon>
    </lineage>
</organism>
<evidence type="ECO:0000259" key="26">
    <source>
        <dbReference type="PROSITE" id="PS50200"/>
    </source>
</evidence>
<dbReference type="GO" id="GO:0045198">
    <property type="term" value="P:establishment of epithelial cell apical/basal polarity"/>
    <property type="evidence" value="ECO:0007669"/>
    <property type="project" value="TreeGrafter"/>
</dbReference>
<dbReference type="Gene3D" id="1.20.5.190">
    <property type="match status" value="3"/>
</dbReference>
<dbReference type="GO" id="GO:0035556">
    <property type="term" value="P:intracellular signal transduction"/>
    <property type="evidence" value="ECO:0007669"/>
    <property type="project" value="InterPro"/>
</dbReference>
<feature type="compositionally biased region" description="Basic residues" evidence="24">
    <location>
        <begin position="1955"/>
        <end position="1966"/>
    </location>
</feature>
<feature type="compositionally biased region" description="Acidic residues" evidence="24">
    <location>
        <begin position="1345"/>
        <end position="1354"/>
    </location>
</feature>
<dbReference type="GO" id="GO:0003676">
    <property type="term" value="F:nucleic acid binding"/>
    <property type="evidence" value="ECO:0007669"/>
    <property type="project" value="InterPro"/>
</dbReference>
<dbReference type="SUPFAM" id="SSF48350">
    <property type="entry name" value="GTPase activation domain, GAP"/>
    <property type="match status" value="1"/>
</dbReference>
<feature type="domain" description="Myosin motor" evidence="28">
    <location>
        <begin position="1"/>
        <end position="879"/>
    </location>
</feature>
<feature type="domain" description="Phorbol-ester/DAG-type" evidence="25">
    <location>
        <begin position="1652"/>
        <end position="1701"/>
    </location>
</feature>
<keyword evidence="14" id="KW-1133">Transmembrane helix</keyword>
<keyword evidence="30" id="KW-1185">Reference proteome</keyword>
<comment type="caution">
    <text evidence="23">Lacks conserved residue(s) required for the propagation of feature annotation.</text>
</comment>
<dbReference type="PROSITE" id="PS50081">
    <property type="entry name" value="ZF_DAG_PE_2"/>
    <property type="match status" value="1"/>
</dbReference>
<dbReference type="Gene3D" id="1.20.58.530">
    <property type="match status" value="2"/>
</dbReference>
<comment type="subcellular location">
    <subcellularLocation>
        <location evidence="3">Cell projection</location>
        <location evidence="3">Growth cone</location>
    </subcellularLocation>
    <subcellularLocation>
        <location evidence="2">Cytoplasm</location>
    </subcellularLocation>
    <subcellularLocation>
        <location evidence="1">Membrane</location>
        <topology evidence="1">Single-pass membrane protein</topology>
    </subcellularLocation>
    <subcellularLocation>
        <location evidence="21">Synapse</location>
    </subcellularLocation>
</comment>
<dbReference type="GO" id="GO:0016020">
    <property type="term" value="C:membrane"/>
    <property type="evidence" value="ECO:0007669"/>
    <property type="project" value="UniProtKB-SubCell"/>
</dbReference>
<reference evidence="29" key="1">
    <citation type="submission" date="2023-08" db="EMBL/GenBank/DDBJ databases">
        <title>Chromosome-level Genome Assembly of mud carp (Cirrhinus molitorella).</title>
        <authorList>
            <person name="Liu H."/>
        </authorList>
    </citation>
    <scope>NUCLEOTIDE SEQUENCE</scope>
    <source>
        <strain evidence="29">Prfri</strain>
        <tissue evidence="29">Muscle</tissue>
    </source>
</reference>
<name>A0AA88NV77_9TELE</name>
<dbReference type="InterPro" id="IPR000159">
    <property type="entry name" value="RA_dom"/>
</dbReference>
<keyword evidence="10" id="KW-0547">Nucleotide-binding</keyword>
<dbReference type="GO" id="GO:0000146">
    <property type="term" value="F:microfilament motor activity"/>
    <property type="evidence" value="ECO:0007669"/>
    <property type="project" value="InterPro"/>
</dbReference>
<dbReference type="GO" id="GO:0016459">
    <property type="term" value="C:myosin complex"/>
    <property type="evidence" value="ECO:0007669"/>
    <property type="project" value="UniProtKB-KW"/>
</dbReference>
<evidence type="ECO:0000256" key="2">
    <source>
        <dbReference type="ARBA" id="ARBA00004496"/>
    </source>
</evidence>
<comment type="function">
    <text evidence="22">Myosins are actin-based motor molecules with ATPase activity. Unconventional myosins serve in intracellular movements. Regulates Rho by stimulating it's GTPase activity in neurons. Required for the regulation of neurite branching and motor neuron axon guidance.</text>
</comment>
<dbReference type="InterPro" id="IPR000048">
    <property type="entry name" value="IQ_motif_EF-hand-BS"/>
</dbReference>
<gene>
    <name evidence="29" type="ORF">Q8A67_025794</name>
</gene>